<dbReference type="SUPFAM" id="SSF55781">
    <property type="entry name" value="GAF domain-like"/>
    <property type="match status" value="1"/>
</dbReference>
<gene>
    <name evidence="6" type="ORF">B4O97_08945</name>
</gene>
<dbReference type="PANTHER" id="PTHR30136:SF24">
    <property type="entry name" value="HTH-TYPE TRANSCRIPTIONAL REPRESSOR ALLR"/>
    <property type="match status" value="1"/>
</dbReference>
<accession>A0A1Y1RZ37</accession>
<protein>
    <recommendedName>
        <fullName evidence="8">IclR family transcriptional regulator</fullName>
    </recommendedName>
</protein>
<dbReference type="PROSITE" id="PS51077">
    <property type="entry name" value="HTH_ICLR"/>
    <property type="match status" value="1"/>
</dbReference>
<proteinExistence type="predicted"/>
<dbReference type="InterPro" id="IPR029016">
    <property type="entry name" value="GAF-like_dom_sf"/>
</dbReference>
<dbReference type="InterPro" id="IPR036390">
    <property type="entry name" value="WH_DNA-bd_sf"/>
</dbReference>
<keyword evidence="3" id="KW-0804">Transcription</keyword>
<dbReference type="SMART" id="SM00346">
    <property type="entry name" value="HTH_ICLR"/>
    <property type="match status" value="1"/>
</dbReference>
<feature type="domain" description="HTH iclR-type" evidence="4">
    <location>
        <begin position="3"/>
        <end position="65"/>
    </location>
</feature>
<dbReference type="PANTHER" id="PTHR30136">
    <property type="entry name" value="HELIX-TURN-HELIX TRANSCRIPTIONAL REGULATOR, ICLR FAMILY"/>
    <property type="match status" value="1"/>
</dbReference>
<dbReference type="FunFam" id="1.10.10.10:FF:000056">
    <property type="entry name" value="IclR family transcriptional regulator"/>
    <property type="match status" value="1"/>
</dbReference>
<evidence type="ECO:0000256" key="3">
    <source>
        <dbReference type="ARBA" id="ARBA00023163"/>
    </source>
</evidence>
<dbReference type="OrthoDB" id="9791752at2"/>
<dbReference type="InterPro" id="IPR011991">
    <property type="entry name" value="ArsR-like_HTH"/>
</dbReference>
<dbReference type="Proteomes" id="UP000192343">
    <property type="component" value="Unassembled WGS sequence"/>
</dbReference>
<evidence type="ECO:0000259" key="4">
    <source>
        <dbReference type="PROSITE" id="PS51077"/>
    </source>
</evidence>
<dbReference type="Pfam" id="PF09339">
    <property type="entry name" value="HTH_IclR"/>
    <property type="match status" value="1"/>
</dbReference>
<dbReference type="CDD" id="cd00090">
    <property type="entry name" value="HTH_ARSR"/>
    <property type="match status" value="1"/>
</dbReference>
<evidence type="ECO:0000256" key="1">
    <source>
        <dbReference type="ARBA" id="ARBA00023015"/>
    </source>
</evidence>
<reference evidence="6 7" key="1">
    <citation type="submission" date="2017-03" db="EMBL/GenBank/DDBJ databases">
        <title>Draft Genome sequence of Marispirochaeta sp. strain JC444.</title>
        <authorList>
            <person name="Shivani Y."/>
            <person name="Subhash Y."/>
            <person name="Sasikala C."/>
            <person name="Ramana C."/>
        </authorList>
    </citation>
    <scope>NUCLEOTIDE SEQUENCE [LARGE SCALE GENOMIC DNA]</scope>
    <source>
        <strain evidence="6 7">JC444</strain>
    </source>
</reference>
<organism evidence="6 7">
    <name type="scientific">Marispirochaeta aestuarii</name>
    <dbReference type="NCBI Taxonomy" id="1963862"/>
    <lineage>
        <taxon>Bacteria</taxon>
        <taxon>Pseudomonadati</taxon>
        <taxon>Spirochaetota</taxon>
        <taxon>Spirochaetia</taxon>
        <taxon>Spirochaetales</taxon>
        <taxon>Spirochaetaceae</taxon>
        <taxon>Marispirochaeta</taxon>
    </lineage>
</organism>
<dbReference type="InterPro" id="IPR014757">
    <property type="entry name" value="Tscrpt_reg_IclR_C"/>
</dbReference>
<evidence type="ECO:0000259" key="5">
    <source>
        <dbReference type="PROSITE" id="PS51078"/>
    </source>
</evidence>
<dbReference type="STRING" id="1963862.B4O97_08945"/>
<dbReference type="GO" id="GO:0003700">
    <property type="term" value="F:DNA-binding transcription factor activity"/>
    <property type="evidence" value="ECO:0007669"/>
    <property type="project" value="TreeGrafter"/>
</dbReference>
<dbReference type="GO" id="GO:0003677">
    <property type="term" value="F:DNA binding"/>
    <property type="evidence" value="ECO:0007669"/>
    <property type="project" value="UniProtKB-KW"/>
</dbReference>
<sequence>MSVQSIDRTFDILELLSHFESGLSLTEISEKIDLPKSTVHRLLKVLRDRNYIEKSESPNVYRLGLAFIELCSGLLNSLELKTEAQVYLRKLMQQTGQVVFLAIQQDGEVVYIDKTEKHNEIRDYCFIGQRRPLYCTALGKSLLTGCSDDEIREIVDPAAMSRFTDNTITDVESLIREIHISRERGYSIDNEEVELGMKCVSAPILDYRNMVIAAVSTSWDLSYTEADVTERNARLVMETARSISLRMGYRGRTPVYG</sequence>
<dbReference type="Gene3D" id="3.30.450.40">
    <property type="match status" value="1"/>
</dbReference>
<dbReference type="EMBL" id="MWQY01000009">
    <property type="protein sequence ID" value="ORC35294.1"/>
    <property type="molecule type" value="Genomic_DNA"/>
</dbReference>
<dbReference type="Pfam" id="PF01614">
    <property type="entry name" value="IclR_C"/>
    <property type="match status" value="1"/>
</dbReference>
<dbReference type="SUPFAM" id="SSF46785">
    <property type="entry name" value="Winged helix' DNA-binding domain"/>
    <property type="match status" value="1"/>
</dbReference>
<name>A0A1Y1RZ37_9SPIO</name>
<dbReference type="RefSeq" id="WP_083050177.1">
    <property type="nucleotide sequence ID" value="NZ_CAXXQO010000003.1"/>
</dbReference>
<dbReference type="Gene3D" id="1.10.10.10">
    <property type="entry name" value="Winged helix-like DNA-binding domain superfamily/Winged helix DNA-binding domain"/>
    <property type="match status" value="1"/>
</dbReference>
<keyword evidence="1" id="KW-0805">Transcription regulation</keyword>
<dbReference type="AlphaFoldDB" id="A0A1Y1RZ37"/>
<evidence type="ECO:0000313" key="7">
    <source>
        <dbReference type="Proteomes" id="UP000192343"/>
    </source>
</evidence>
<dbReference type="GO" id="GO:0045892">
    <property type="term" value="P:negative regulation of DNA-templated transcription"/>
    <property type="evidence" value="ECO:0007669"/>
    <property type="project" value="TreeGrafter"/>
</dbReference>
<evidence type="ECO:0000313" key="6">
    <source>
        <dbReference type="EMBL" id="ORC35294.1"/>
    </source>
</evidence>
<dbReference type="InterPro" id="IPR005471">
    <property type="entry name" value="Tscrpt_reg_IclR_N"/>
</dbReference>
<comment type="caution">
    <text evidence="6">The sequence shown here is derived from an EMBL/GenBank/DDBJ whole genome shotgun (WGS) entry which is preliminary data.</text>
</comment>
<dbReference type="PROSITE" id="PS51078">
    <property type="entry name" value="ICLR_ED"/>
    <property type="match status" value="1"/>
</dbReference>
<keyword evidence="2" id="KW-0238">DNA-binding</keyword>
<dbReference type="InterPro" id="IPR050707">
    <property type="entry name" value="HTH_MetabolicPath_Reg"/>
</dbReference>
<evidence type="ECO:0008006" key="8">
    <source>
        <dbReference type="Google" id="ProtNLM"/>
    </source>
</evidence>
<keyword evidence="7" id="KW-1185">Reference proteome</keyword>
<evidence type="ECO:0000256" key="2">
    <source>
        <dbReference type="ARBA" id="ARBA00023125"/>
    </source>
</evidence>
<feature type="domain" description="IclR-ED" evidence="5">
    <location>
        <begin position="66"/>
        <end position="249"/>
    </location>
</feature>
<dbReference type="InterPro" id="IPR036388">
    <property type="entry name" value="WH-like_DNA-bd_sf"/>
</dbReference>